<feature type="transmembrane region" description="Helical" evidence="1">
    <location>
        <begin position="124"/>
        <end position="141"/>
    </location>
</feature>
<keyword evidence="1" id="KW-0812">Transmembrane</keyword>
<feature type="transmembrane region" description="Helical" evidence="1">
    <location>
        <begin position="96"/>
        <end position="112"/>
    </location>
</feature>
<feature type="transmembrane region" description="Helical" evidence="1">
    <location>
        <begin position="25"/>
        <end position="43"/>
    </location>
</feature>
<dbReference type="RefSeq" id="WP_204201736.1">
    <property type="nucleotide sequence ID" value="NZ_JAFELM010000012.1"/>
</dbReference>
<keyword evidence="3" id="KW-1185">Reference proteome</keyword>
<reference evidence="2 3" key="1">
    <citation type="submission" date="2021-02" db="EMBL/GenBank/DDBJ databases">
        <title>Bacillus sp. RD4P76, an endophyte from a halophyte.</title>
        <authorList>
            <person name="Sun J.-Q."/>
        </authorList>
    </citation>
    <scope>NUCLEOTIDE SEQUENCE [LARGE SCALE GENOMIC DNA]</scope>
    <source>
        <strain evidence="2 3">RD4P76</strain>
    </source>
</reference>
<feature type="transmembrane region" description="Helical" evidence="1">
    <location>
        <begin position="148"/>
        <end position="166"/>
    </location>
</feature>
<dbReference type="InterPro" id="IPR048147">
    <property type="entry name" value="CBO0543-like"/>
</dbReference>
<feature type="transmembrane region" description="Helical" evidence="1">
    <location>
        <begin position="63"/>
        <end position="84"/>
    </location>
</feature>
<protein>
    <submittedName>
        <fullName evidence="2">Uncharacterized protein</fullName>
    </submittedName>
</protein>
<keyword evidence="1" id="KW-1133">Transmembrane helix</keyword>
<organism evidence="2 3">
    <name type="scientific">Bacillus suaedaesalsae</name>
    <dbReference type="NCBI Taxonomy" id="2810349"/>
    <lineage>
        <taxon>Bacteria</taxon>
        <taxon>Bacillati</taxon>
        <taxon>Bacillota</taxon>
        <taxon>Bacilli</taxon>
        <taxon>Bacillales</taxon>
        <taxon>Bacillaceae</taxon>
        <taxon>Bacillus</taxon>
    </lineage>
</organism>
<accession>A0ABS2DD05</accession>
<evidence type="ECO:0000256" key="1">
    <source>
        <dbReference type="SAM" id="Phobius"/>
    </source>
</evidence>
<comment type="caution">
    <text evidence="2">The sequence shown here is derived from an EMBL/GenBank/DDBJ whole genome shotgun (WGS) entry which is preliminary data.</text>
</comment>
<proteinExistence type="predicted"/>
<name>A0ABS2DD05_9BACI</name>
<keyword evidence="1" id="KW-0472">Membrane</keyword>
<dbReference type="Proteomes" id="UP001518925">
    <property type="component" value="Unassembled WGS sequence"/>
</dbReference>
<evidence type="ECO:0000313" key="3">
    <source>
        <dbReference type="Proteomes" id="UP001518925"/>
    </source>
</evidence>
<sequence>MNAIYALVWFVALWKWGDWKNWEKYYPTILFFFLGDLLYQYFLSDLYPMWKYNPQGVDENIGLTHTHVFISIMLIKYPATILIYLSKFPSKRLKQLGWILLWLLIYLVNELGDRSLHLITYHNGWGFSWSILFNIVMFSLLKLHFHRPILTWLFSIVFIILLWNIFDVPTSVFR</sequence>
<evidence type="ECO:0000313" key="2">
    <source>
        <dbReference type="EMBL" id="MBM6616343.1"/>
    </source>
</evidence>
<gene>
    <name evidence="2" type="ORF">JR050_01435</name>
</gene>
<dbReference type="EMBL" id="JAFELM010000012">
    <property type="protein sequence ID" value="MBM6616343.1"/>
    <property type="molecule type" value="Genomic_DNA"/>
</dbReference>
<dbReference type="NCBIfam" id="NF041644">
    <property type="entry name" value="CBO0543_fam"/>
    <property type="match status" value="1"/>
</dbReference>